<dbReference type="AlphaFoldDB" id="A0A3F2RY37"/>
<dbReference type="EMBL" id="MBDO02000035">
    <property type="protein sequence ID" value="RLN66516.1"/>
    <property type="molecule type" value="Genomic_DNA"/>
</dbReference>
<dbReference type="InterPro" id="IPR044820">
    <property type="entry name" value="AGD14-like"/>
</dbReference>
<evidence type="ECO:0000256" key="1">
    <source>
        <dbReference type="PROSITE-ProRule" id="PRU00288"/>
    </source>
</evidence>
<feature type="compositionally biased region" description="Polar residues" evidence="2">
    <location>
        <begin position="378"/>
        <end position="395"/>
    </location>
</feature>
<dbReference type="PROSITE" id="PS50115">
    <property type="entry name" value="ARFGAP"/>
    <property type="match status" value="1"/>
</dbReference>
<dbReference type="EMBL" id="MBAD02001012">
    <property type="protein sequence ID" value="RLN59942.1"/>
    <property type="molecule type" value="Genomic_DNA"/>
</dbReference>
<dbReference type="InterPro" id="IPR037278">
    <property type="entry name" value="ARFGAP/RecO"/>
</dbReference>
<protein>
    <recommendedName>
        <fullName evidence="3">Arf-GAP domain-containing protein</fullName>
    </recommendedName>
</protein>
<feature type="compositionally biased region" description="Low complexity" evidence="2">
    <location>
        <begin position="351"/>
        <end position="369"/>
    </location>
</feature>
<evidence type="ECO:0000256" key="2">
    <source>
        <dbReference type="SAM" id="MobiDB-lite"/>
    </source>
</evidence>
<feature type="region of interest" description="Disordered" evidence="2">
    <location>
        <begin position="137"/>
        <end position="395"/>
    </location>
</feature>
<evidence type="ECO:0000313" key="5">
    <source>
        <dbReference type="EMBL" id="RLN66516.1"/>
    </source>
</evidence>
<comment type="caution">
    <text evidence="5">The sequence shown here is derived from an EMBL/GenBank/DDBJ whole genome shotgun (WGS) entry which is preliminary data.</text>
</comment>
<name>A0A3F2RY37_9STRA</name>
<keyword evidence="1" id="KW-0863">Zinc-finger</keyword>
<dbReference type="SUPFAM" id="SSF57863">
    <property type="entry name" value="ArfGap/RecO-like zinc finger"/>
    <property type="match status" value="1"/>
</dbReference>
<dbReference type="CDD" id="cd08838">
    <property type="entry name" value="ArfGap_AGFG"/>
    <property type="match status" value="1"/>
</dbReference>
<dbReference type="PRINTS" id="PR00405">
    <property type="entry name" value="REVINTRACTNG"/>
</dbReference>
<dbReference type="PANTHER" id="PTHR46085:SF3">
    <property type="entry name" value="ARF GTPASE ACTIVATING PROTEIN"/>
    <property type="match status" value="1"/>
</dbReference>
<evidence type="ECO:0000259" key="3">
    <source>
        <dbReference type="PROSITE" id="PS50115"/>
    </source>
</evidence>
<keyword evidence="1" id="KW-0479">Metal-binding</keyword>
<dbReference type="OrthoDB" id="6036at2759"/>
<proteinExistence type="predicted"/>
<sequence>MAKSSSANEKRQEERLIQELRDFQRSNVTNRRCFDCNEMMPQYVCLDFNTFVCTACSGIHREFAHRVKSISMSKFTESEVKNMVKFGGNEVNTLSQKYWRAKHDPSFRPNGGNDGERTRNFIRLTYIDRKWVYESPRHAKDEEPERTSSKSNKTKKEKKAPATDSDDDFFSSNSKPAKTTSSGTDGGFAQFGDFSQFETSSKPAASPSFGDFGNFDTAAPAEKADDSFAAFGGFEGSTANSSNTSAPSKTKAAPAFRNFDSFKIAPPPGSHFSSPSANTAPAPVVNDLMGASPTKGAGDPFGFDTPTPTSKPPNTQAPDSNSRCIQQGNSSQASSLLVQVYHHLSPPKLRPQAQAPASFAPPQSSSAFADPNAFGDFTSASAQKPASSANPFDLF</sequence>
<dbReference type="Proteomes" id="UP000284657">
    <property type="component" value="Unassembled WGS sequence"/>
</dbReference>
<organism evidence="5 6">
    <name type="scientific">Phytophthora kernoviae</name>
    <dbReference type="NCBI Taxonomy" id="325452"/>
    <lineage>
        <taxon>Eukaryota</taxon>
        <taxon>Sar</taxon>
        <taxon>Stramenopiles</taxon>
        <taxon>Oomycota</taxon>
        <taxon>Peronosporomycetes</taxon>
        <taxon>Peronosporales</taxon>
        <taxon>Peronosporaceae</taxon>
        <taxon>Phytophthora</taxon>
    </lineage>
</organism>
<gene>
    <name evidence="4" type="ORF">BBJ29_006379</name>
    <name evidence="5" type="ORF">BBP00_00002154</name>
</gene>
<dbReference type="InterPro" id="IPR038508">
    <property type="entry name" value="ArfGAP_dom_sf"/>
</dbReference>
<feature type="compositionally biased region" description="Polar residues" evidence="2">
    <location>
        <begin position="306"/>
        <end position="337"/>
    </location>
</feature>
<evidence type="ECO:0000313" key="7">
    <source>
        <dbReference type="Proteomes" id="UP000284657"/>
    </source>
</evidence>
<feature type="domain" description="Arf-GAP" evidence="3">
    <location>
        <begin position="14"/>
        <end position="142"/>
    </location>
</feature>
<feature type="compositionally biased region" description="Basic and acidic residues" evidence="2">
    <location>
        <begin position="137"/>
        <end position="148"/>
    </location>
</feature>
<dbReference type="Proteomes" id="UP000277300">
    <property type="component" value="Unassembled WGS sequence"/>
</dbReference>
<dbReference type="Gene3D" id="1.10.220.150">
    <property type="entry name" value="Arf GTPase activating protein"/>
    <property type="match status" value="1"/>
</dbReference>
<dbReference type="GO" id="GO:0005096">
    <property type="term" value="F:GTPase activator activity"/>
    <property type="evidence" value="ECO:0007669"/>
    <property type="project" value="InterPro"/>
</dbReference>
<feature type="compositionally biased region" description="Low complexity" evidence="2">
    <location>
        <begin position="237"/>
        <end position="253"/>
    </location>
</feature>
<dbReference type="SMART" id="SM00105">
    <property type="entry name" value="ArfGap"/>
    <property type="match status" value="1"/>
</dbReference>
<evidence type="ECO:0000313" key="6">
    <source>
        <dbReference type="Proteomes" id="UP000277300"/>
    </source>
</evidence>
<dbReference type="GO" id="GO:0008270">
    <property type="term" value="F:zinc ion binding"/>
    <property type="evidence" value="ECO:0007669"/>
    <property type="project" value="UniProtKB-KW"/>
</dbReference>
<dbReference type="PANTHER" id="PTHR46085">
    <property type="entry name" value="ARFGAP/RECO-RELATED"/>
    <property type="match status" value="1"/>
</dbReference>
<evidence type="ECO:0000313" key="4">
    <source>
        <dbReference type="EMBL" id="RLN59942.1"/>
    </source>
</evidence>
<accession>A0A3F2RY37</accession>
<dbReference type="Pfam" id="PF01412">
    <property type="entry name" value="ArfGap"/>
    <property type="match status" value="1"/>
</dbReference>
<dbReference type="InterPro" id="IPR001164">
    <property type="entry name" value="ArfGAP_dom"/>
</dbReference>
<reference evidence="6 7" key="1">
    <citation type="submission" date="2018-07" db="EMBL/GenBank/DDBJ databases">
        <title>Genome sequencing of oomycete isolates from Chile give support for New Zealand origin for Phytophthora kernoviae and make available the first Nothophytophthora sp. genome.</title>
        <authorList>
            <person name="Studholme D.J."/>
            <person name="Sanfuentes E."/>
            <person name="Panda P."/>
            <person name="Hill R."/>
            <person name="Sambles C."/>
            <person name="Grant M."/>
            <person name="Williams N.M."/>
            <person name="Mcdougal R.L."/>
        </authorList>
    </citation>
    <scope>NUCLEOTIDE SEQUENCE [LARGE SCALE GENOMIC DNA]</scope>
    <source>
        <strain evidence="5">Chile6</strain>
        <strain evidence="4">Chile7</strain>
    </source>
</reference>
<keyword evidence="1" id="KW-0862">Zinc</keyword>